<dbReference type="Pfam" id="PF17855">
    <property type="entry name" value="MCM_lid"/>
    <property type="match status" value="1"/>
</dbReference>
<dbReference type="GO" id="GO:0016787">
    <property type="term" value="F:hydrolase activity"/>
    <property type="evidence" value="ECO:0007669"/>
    <property type="project" value="UniProtKB-KW"/>
</dbReference>
<name>A0A7S3B9J5_9VIRI</name>
<dbReference type="GO" id="GO:0003697">
    <property type="term" value="F:single-stranded DNA binding"/>
    <property type="evidence" value="ECO:0007669"/>
    <property type="project" value="TreeGrafter"/>
</dbReference>
<accession>A0A7S3B9J5</accession>
<dbReference type="PROSITE" id="PS00847">
    <property type="entry name" value="MCM_1"/>
    <property type="match status" value="1"/>
</dbReference>
<comment type="similarity">
    <text evidence="2 13">Belongs to the MCM family.</text>
</comment>
<dbReference type="Gene3D" id="2.20.28.10">
    <property type="match status" value="1"/>
</dbReference>
<keyword evidence="8 13" id="KW-0238">DNA-binding</keyword>
<dbReference type="GO" id="GO:0006270">
    <property type="term" value="P:DNA replication initiation"/>
    <property type="evidence" value="ECO:0007669"/>
    <property type="project" value="UniProtKB-UniRule"/>
</dbReference>
<dbReference type="GO" id="GO:0000727">
    <property type="term" value="P:double-strand break repair via break-induced replication"/>
    <property type="evidence" value="ECO:0007669"/>
    <property type="project" value="TreeGrafter"/>
</dbReference>
<dbReference type="GO" id="GO:0042555">
    <property type="term" value="C:MCM complex"/>
    <property type="evidence" value="ECO:0007669"/>
    <property type="project" value="UniProtKB-UniRule"/>
</dbReference>
<evidence type="ECO:0000256" key="6">
    <source>
        <dbReference type="ARBA" id="ARBA00022806"/>
    </source>
</evidence>
<feature type="region of interest" description="Disordered" evidence="15">
    <location>
        <begin position="667"/>
        <end position="689"/>
    </location>
</feature>
<keyword evidence="5 14" id="KW-0378">Hydrolase</keyword>
<keyword evidence="7 13" id="KW-0067">ATP-binding</keyword>
<dbReference type="SUPFAM" id="SSF52540">
    <property type="entry name" value="P-loop containing nucleoside triphosphate hydrolases"/>
    <property type="match status" value="1"/>
</dbReference>
<dbReference type="InterPro" id="IPR033762">
    <property type="entry name" value="MCM_OB"/>
</dbReference>
<dbReference type="InterPro" id="IPR012340">
    <property type="entry name" value="NA-bd_OB-fold"/>
</dbReference>
<evidence type="ECO:0000256" key="15">
    <source>
        <dbReference type="SAM" id="MobiDB-lite"/>
    </source>
</evidence>
<evidence type="ECO:0000256" key="11">
    <source>
        <dbReference type="ARBA" id="ARBA00047995"/>
    </source>
</evidence>
<dbReference type="EMBL" id="HBHY01003492">
    <property type="protein sequence ID" value="CAE0128936.1"/>
    <property type="molecule type" value="Transcribed_RNA"/>
</dbReference>
<dbReference type="PRINTS" id="PR01662">
    <property type="entry name" value="MCMPROTEIN6"/>
</dbReference>
<evidence type="ECO:0000256" key="10">
    <source>
        <dbReference type="ARBA" id="ARBA00023306"/>
    </source>
</evidence>
<dbReference type="PROSITE" id="PS50051">
    <property type="entry name" value="MCM_2"/>
    <property type="match status" value="1"/>
</dbReference>
<feature type="domain" description="MCM C-terminal AAA(+) ATPase" evidence="16">
    <location>
        <begin position="330"/>
        <end position="536"/>
    </location>
</feature>
<dbReference type="InterPro" id="IPR031327">
    <property type="entry name" value="MCM"/>
</dbReference>
<comment type="subcellular location">
    <subcellularLocation>
        <location evidence="1 14">Nucleus</location>
    </subcellularLocation>
</comment>
<dbReference type="GO" id="GO:1990518">
    <property type="term" value="F:single-stranded 3'-5' DNA helicase activity"/>
    <property type="evidence" value="ECO:0007669"/>
    <property type="project" value="TreeGrafter"/>
</dbReference>
<dbReference type="InterPro" id="IPR041562">
    <property type="entry name" value="MCM_lid"/>
</dbReference>
<protein>
    <recommendedName>
        <fullName evidence="14">DNA replication licensing factor MCM6</fullName>
        <ecNumber evidence="14">3.6.4.12</ecNumber>
    </recommendedName>
</protein>
<dbReference type="Pfam" id="PF17207">
    <property type="entry name" value="MCM_OB"/>
    <property type="match status" value="1"/>
</dbReference>
<dbReference type="InterPro" id="IPR001208">
    <property type="entry name" value="MCM_dom"/>
</dbReference>
<keyword evidence="9" id="KW-0539">Nucleus</keyword>
<dbReference type="Pfam" id="PF14551">
    <property type="entry name" value="MCM_N"/>
    <property type="match status" value="1"/>
</dbReference>
<keyword evidence="4 13" id="KW-0547">Nucleotide-binding</keyword>
<evidence type="ECO:0000313" key="17">
    <source>
        <dbReference type="EMBL" id="CAE0128936.1"/>
    </source>
</evidence>
<proteinExistence type="inferred from homology"/>
<gene>
    <name evidence="17" type="ORF">PSIN1315_LOCUS2273</name>
</gene>
<dbReference type="PANTHER" id="PTHR11630:SF43">
    <property type="entry name" value="DNA REPLICATION LICENSING FACTOR MCM6"/>
    <property type="match status" value="1"/>
</dbReference>
<dbReference type="PANTHER" id="PTHR11630">
    <property type="entry name" value="DNA REPLICATION LICENSING FACTOR MCM FAMILY MEMBER"/>
    <property type="match status" value="1"/>
</dbReference>
<comment type="function">
    <text evidence="12">Probable component of the MCM2-7 complex (MCM complex) that may function as a DNA helicase and which is essential to undergo a single round of replication initiation and elongation per cell cycle in eukaryotic cells.</text>
</comment>
<evidence type="ECO:0000256" key="3">
    <source>
        <dbReference type="ARBA" id="ARBA00022705"/>
    </source>
</evidence>
<dbReference type="FunFam" id="2.20.28.10:FF:000003">
    <property type="entry name" value="DNA helicase"/>
    <property type="match status" value="1"/>
</dbReference>
<dbReference type="PRINTS" id="PR01657">
    <property type="entry name" value="MCMFAMILY"/>
</dbReference>
<keyword evidence="6 14" id="KW-0347">Helicase</keyword>
<dbReference type="Gene3D" id="3.40.50.300">
    <property type="entry name" value="P-loop containing nucleotide triphosphate hydrolases"/>
    <property type="match status" value="1"/>
</dbReference>
<dbReference type="Pfam" id="PF18263">
    <property type="entry name" value="WHD_MCM6"/>
    <property type="match status" value="1"/>
</dbReference>
<dbReference type="EC" id="3.6.4.12" evidence="14"/>
<evidence type="ECO:0000256" key="12">
    <source>
        <dbReference type="ARBA" id="ARBA00053280"/>
    </source>
</evidence>
<dbReference type="GO" id="GO:1902969">
    <property type="term" value="P:mitotic DNA replication"/>
    <property type="evidence" value="ECO:0007669"/>
    <property type="project" value="TreeGrafter"/>
</dbReference>
<comment type="catalytic activity">
    <reaction evidence="11 14">
        <text>ATP + H2O = ADP + phosphate + H(+)</text>
        <dbReference type="Rhea" id="RHEA:13065"/>
        <dbReference type="ChEBI" id="CHEBI:15377"/>
        <dbReference type="ChEBI" id="CHEBI:15378"/>
        <dbReference type="ChEBI" id="CHEBI:30616"/>
        <dbReference type="ChEBI" id="CHEBI:43474"/>
        <dbReference type="ChEBI" id="CHEBI:456216"/>
        <dbReference type="EC" id="3.6.4.12"/>
    </reaction>
</comment>
<evidence type="ECO:0000256" key="4">
    <source>
        <dbReference type="ARBA" id="ARBA00022741"/>
    </source>
</evidence>
<dbReference type="GO" id="GO:0000347">
    <property type="term" value="C:THO complex"/>
    <property type="evidence" value="ECO:0007669"/>
    <property type="project" value="UniProtKB-ARBA"/>
</dbReference>
<dbReference type="Pfam" id="PF00493">
    <property type="entry name" value="MCM"/>
    <property type="match status" value="1"/>
</dbReference>
<keyword evidence="3 14" id="KW-0235">DNA replication</keyword>
<evidence type="ECO:0000256" key="13">
    <source>
        <dbReference type="RuleBase" id="RU004070"/>
    </source>
</evidence>
<dbReference type="SMART" id="SM00350">
    <property type="entry name" value="MCM"/>
    <property type="match status" value="1"/>
</dbReference>
<evidence type="ECO:0000256" key="7">
    <source>
        <dbReference type="ARBA" id="ARBA00022840"/>
    </source>
</evidence>
<dbReference type="Gene3D" id="2.40.50.140">
    <property type="entry name" value="Nucleic acid-binding proteins"/>
    <property type="match status" value="1"/>
</dbReference>
<dbReference type="Gene3D" id="1.20.58.870">
    <property type="match status" value="1"/>
</dbReference>
<evidence type="ECO:0000256" key="8">
    <source>
        <dbReference type="ARBA" id="ARBA00023125"/>
    </source>
</evidence>
<keyword evidence="10 14" id="KW-0131">Cell cycle</keyword>
<evidence type="ECO:0000256" key="9">
    <source>
        <dbReference type="ARBA" id="ARBA00023242"/>
    </source>
</evidence>
<evidence type="ECO:0000256" key="5">
    <source>
        <dbReference type="ARBA" id="ARBA00022801"/>
    </source>
</evidence>
<dbReference type="GO" id="GO:0005524">
    <property type="term" value="F:ATP binding"/>
    <property type="evidence" value="ECO:0007669"/>
    <property type="project" value="UniProtKB-UniRule"/>
</dbReference>
<evidence type="ECO:0000256" key="2">
    <source>
        <dbReference type="ARBA" id="ARBA00008010"/>
    </source>
</evidence>
<evidence type="ECO:0000259" key="16">
    <source>
        <dbReference type="PROSITE" id="PS50051"/>
    </source>
</evidence>
<dbReference type="InterPro" id="IPR041024">
    <property type="entry name" value="Mcm6_C"/>
</dbReference>
<comment type="subunit">
    <text evidence="14">Component of the MCM2-7 complex.</text>
</comment>
<evidence type="ECO:0000256" key="14">
    <source>
        <dbReference type="RuleBase" id="RU368064"/>
    </source>
</evidence>
<organism evidence="17">
    <name type="scientific">Prasinoderma singulare</name>
    <dbReference type="NCBI Taxonomy" id="676789"/>
    <lineage>
        <taxon>Eukaryota</taxon>
        <taxon>Viridiplantae</taxon>
        <taxon>Prasinodermophyta</taxon>
        <taxon>Prasinodermophyceae</taxon>
        <taxon>Prasinodermales</taxon>
        <taxon>Prasinodermaceae</taxon>
        <taxon>Prasinoderma</taxon>
    </lineage>
</organism>
<evidence type="ECO:0000256" key="1">
    <source>
        <dbReference type="ARBA" id="ARBA00004123"/>
    </source>
</evidence>
<dbReference type="Gene3D" id="3.30.1640.10">
    <property type="entry name" value="mini-chromosome maintenance (MCM) complex, chain A, domain 1"/>
    <property type="match status" value="1"/>
</dbReference>
<dbReference type="InterPro" id="IPR018525">
    <property type="entry name" value="MCM_CS"/>
</dbReference>
<dbReference type="AlphaFoldDB" id="A0A7S3B9J5"/>
<dbReference type="CDD" id="cd17757">
    <property type="entry name" value="MCM6"/>
    <property type="match status" value="1"/>
</dbReference>
<reference evidence="17" key="1">
    <citation type="submission" date="2021-01" db="EMBL/GenBank/DDBJ databases">
        <authorList>
            <person name="Corre E."/>
            <person name="Pelletier E."/>
            <person name="Niang G."/>
            <person name="Scheremetjew M."/>
            <person name="Finn R."/>
            <person name="Kale V."/>
            <person name="Holt S."/>
            <person name="Cochrane G."/>
            <person name="Meng A."/>
            <person name="Brown T."/>
            <person name="Cohen L."/>
        </authorList>
    </citation>
    <scope>NUCLEOTIDE SEQUENCE</scope>
    <source>
        <strain evidence="17">RCC927</strain>
    </source>
</reference>
<comment type="function">
    <text evidence="14">Acts as component of the MCM2-7 complex (MCM complex) which is the replicative helicase essential for 'once per cell cycle' DNA replication initiation and elongation in eukaryotic cells. The active ATPase sites in the MCM2-7 ring are formed through the interaction surfaces of two neighboring subunits such that a critical structure of a conserved arginine finger motif is provided in trans relative to the ATP-binding site of the Walker A box of the adjacent subunit. The six ATPase active sites, however, are likely to contribute differentially to the complex helicase activity.</text>
</comment>
<dbReference type="InterPro" id="IPR027417">
    <property type="entry name" value="P-loop_NTPase"/>
</dbReference>
<sequence>MSAADTSTRSTSDDARAVYVEALNQLKDEERSTLAINFADVVDFDSVLAHEAIAAEYYRFEPFLRKAAQNFVRQHQPAMLMDENGDKEVYVSFYNLPEVHELRALRTEHVGRLVSVRGTVTRTSEVRPELLFGAFQCAECGREHVDVEQQFAYTEPSICSNPTCGNRSRWTFLRQKCKFVDWQRVRCQESAEEVPPGSLPRSIDLILRHEIVEEARAGDKCVFTGSLVAVPDVAALARAGERTEIKPQGGRGGESNQGVTGLKRLGVRELNYKLCFLVSSVRMGDGKGGVDARAEQAAAAEGGEEDAKAEFSEEEKAELEQMAKLPRSQLYERLISSIAPGVHGAKEIKRAVLLQLLGGVHKRTHEGINLRGDINVAVVGDPSCAKSQFLKYVADFLPRAVYTSGKSSSAAGLTATVVKEPETGEFCIEAGALMLADNGICCIDEFDKMDIKDQVAIHEAMEQQTISIAKAGINATLNARTSILAAANPTDGRYDRSKPLKYNVALPPAIMSRFDLIHVMIDEPNEVHDYNVARHIVAVHKDGADATELDASYNTAQMQRFVKYARSIVPRITKEARAELVRSYTRLRTADAAPGSGSAYRMTVRQLEAMVRLSEALARATLCEEVKQWHVQEARRLLRTSIIALETEDVVLDEDIDMDEALGGAGGALLADDGEQGADAGEGGSQVKQERRQVTISYERFSRVSRALLLRLLEADEDGEESVQQLSLVADYVRTQLKKGAIDEAGVEDEATLARSVVQHMVVKEGAMLVIADEGEQEADEDDVELVGEHAFDKRMLSANPAYEQD</sequence>
<dbReference type="SUPFAM" id="SSF50249">
    <property type="entry name" value="Nucleic acid-binding proteins"/>
    <property type="match status" value="1"/>
</dbReference>
<dbReference type="InterPro" id="IPR027925">
    <property type="entry name" value="MCM_N"/>
</dbReference>
<dbReference type="InterPro" id="IPR008049">
    <property type="entry name" value="MCM6"/>
</dbReference>
<dbReference type="FunFam" id="3.40.50.300:FF:000115">
    <property type="entry name" value="DNA helicase"/>
    <property type="match status" value="1"/>
</dbReference>